<feature type="transmembrane region" description="Helical" evidence="9">
    <location>
        <begin position="168"/>
        <end position="188"/>
    </location>
</feature>
<sequence>MILIGTSDNPRAVQGAADYFKSQGVAVVLESHDGRYVQVWVPKAQHEQAQALWQDFIDNPYDEKYLTASWHTGDTDTQFMYKGGSLNLIRRFHQLHCCLKSVFVVCIAIFISFHIFDTHFVFQLLQFDPSSPMTWLSPALIHIGIVHLVFNLGWWLHLGDKLINRVGPLQVVSISIASAIISNWAQYLFVDQNFGGLSGVVYALLGYAWIYSQRNPSQAALVEKPVVGFMLIWMALGFTDLLFVNMANWAHLFGMLTGMLLAILFNINKNEVTNDKDI</sequence>
<dbReference type="PANTHER" id="PTHR43731">
    <property type="entry name" value="RHOMBOID PROTEASE"/>
    <property type="match status" value="1"/>
</dbReference>
<keyword evidence="13" id="KW-1185">Reference proteome</keyword>
<dbReference type="RefSeq" id="WP_192506565.1">
    <property type="nucleotide sequence ID" value="NZ_AQGV01000012.1"/>
</dbReference>
<evidence type="ECO:0000256" key="5">
    <source>
        <dbReference type="ARBA" id="ARBA00022692"/>
    </source>
</evidence>
<dbReference type="SUPFAM" id="SSF144091">
    <property type="entry name" value="Rhomboid-like"/>
    <property type="match status" value="1"/>
</dbReference>
<dbReference type="Proteomes" id="UP000615755">
    <property type="component" value="Unassembled WGS sequence"/>
</dbReference>
<comment type="caution">
    <text evidence="12">The sequence shown here is derived from an EMBL/GenBank/DDBJ whole genome shotgun (WGS) entry which is preliminary data.</text>
</comment>
<keyword evidence="4" id="KW-0997">Cell inner membrane</keyword>
<dbReference type="Pfam" id="PF01694">
    <property type="entry name" value="Rhomboid"/>
    <property type="match status" value="1"/>
</dbReference>
<feature type="transmembrane region" description="Helical" evidence="9">
    <location>
        <begin position="136"/>
        <end position="156"/>
    </location>
</feature>
<dbReference type="EMBL" id="AQGV01000012">
    <property type="protein sequence ID" value="MBE0367094.1"/>
    <property type="molecule type" value="Genomic_DNA"/>
</dbReference>
<evidence type="ECO:0000313" key="13">
    <source>
        <dbReference type="Proteomes" id="UP000615755"/>
    </source>
</evidence>
<dbReference type="Pfam" id="PF12122">
    <property type="entry name" value="Rhomboid_N"/>
    <property type="match status" value="1"/>
</dbReference>
<evidence type="ECO:0000256" key="9">
    <source>
        <dbReference type="SAM" id="Phobius"/>
    </source>
</evidence>
<evidence type="ECO:0000256" key="7">
    <source>
        <dbReference type="ARBA" id="ARBA00022989"/>
    </source>
</evidence>
<dbReference type="InterPro" id="IPR022764">
    <property type="entry name" value="Peptidase_S54_rhomboid_dom"/>
</dbReference>
<organism evidence="12 13">
    <name type="scientific">Pseudoalteromonas aurantia 208</name>
    <dbReference type="NCBI Taxonomy" id="1314867"/>
    <lineage>
        <taxon>Bacteria</taxon>
        <taxon>Pseudomonadati</taxon>
        <taxon>Pseudomonadota</taxon>
        <taxon>Gammaproteobacteria</taxon>
        <taxon>Alteromonadales</taxon>
        <taxon>Pseudoalteromonadaceae</taxon>
        <taxon>Pseudoalteromonas</taxon>
    </lineage>
</organism>
<comment type="similarity">
    <text evidence="2">Belongs to the peptidase S54 family.</text>
</comment>
<keyword evidence="5 9" id="KW-0812">Transmembrane</keyword>
<gene>
    <name evidence="12" type="primary">glpG</name>
    <name evidence="12" type="ORF">PAUR_a0400</name>
</gene>
<keyword evidence="6" id="KW-0378">Hydrolase</keyword>
<dbReference type="InterPro" id="IPR038236">
    <property type="entry name" value="GlpG_N_sf"/>
</dbReference>
<dbReference type="InterPro" id="IPR050925">
    <property type="entry name" value="Rhomboid_protease_S54"/>
</dbReference>
<evidence type="ECO:0000259" key="10">
    <source>
        <dbReference type="Pfam" id="PF01694"/>
    </source>
</evidence>
<feature type="transmembrane region" description="Helical" evidence="9">
    <location>
        <begin position="194"/>
        <end position="212"/>
    </location>
</feature>
<dbReference type="InterPro" id="IPR023662">
    <property type="entry name" value="Rhomboid_protease_GlpG"/>
</dbReference>
<dbReference type="InterPro" id="IPR035952">
    <property type="entry name" value="Rhomboid-like_sf"/>
</dbReference>
<keyword evidence="7 9" id="KW-1133">Transmembrane helix</keyword>
<name>A0ABR9E7Y3_9GAMM</name>
<dbReference type="PANTHER" id="PTHR43731:SF14">
    <property type="entry name" value="PRESENILIN-ASSOCIATED RHOMBOID-LIKE PROTEIN, MITOCHONDRIAL"/>
    <property type="match status" value="1"/>
</dbReference>
<keyword evidence="8 9" id="KW-0472">Membrane</keyword>
<feature type="domain" description="Peptidase S54 rhomboid" evidence="10">
    <location>
        <begin position="133"/>
        <end position="265"/>
    </location>
</feature>
<dbReference type="Gene3D" id="1.20.1540.10">
    <property type="entry name" value="Rhomboid-like"/>
    <property type="match status" value="1"/>
</dbReference>
<dbReference type="Gene3D" id="3.30.70.2350">
    <property type="match status" value="1"/>
</dbReference>
<evidence type="ECO:0000256" key="3">
    <source>
        <dbReference type="ARBA" id="ARBA00022475"/>
    </source>
</evidence>
<dbReference type="InterPro" id="IPR022732">
    <property type="entry name" value="Peptidase_S54_GlpG_N"/>
</dbReference>
<evidence type="ECO:0000256" key="4">
    <source>
        <dbReference type="ARBA" id="ARBA00022519"/>
    </source>
</evidence>
<comment type="subcellular location">
    <subcellularLocation>
        <location evidence="1">Membrane</location>
        <topology evidence="1">Multi-pass membrane protein</topology>
    </subcellularLocation>
</comment>
<evidence type="ECO:0000256" key="1">
    <source>
        <dbReference type="ARBA" id="ARBA00004141"/>
    </source>
</evidence>
<dbReference type="NCBIfam" id="TIGR04239">
    <property type="entry name" value="rhombo_GlpG"/>
    <property type="match status" value="1"/>
</dbReference>
<evidence type="ECO:0000313" key="12">
    <source>
        <dbReference type="EMBL" id="MBE0367094.1"/>
    </source>
</evidence>
<feature type="transmembrane region" description="Helical" evidence="9">
    <location>
        <begin position="249"/>
        <end position="267"/>
    </location>
</feature>
<evidence type="ECO:0000256" key="6">
    <source>
        <dbReference type="ARBA" id="ARBA00022801"/>
    </source>
</evidence>
<proteinExistence type="inferred from homology"/>
<keyword evidence="3" id="KW-1003">Cell membrane</keyword>
<evidence type="ECO:0000256" key="8">
    <source>
        <dbReference type="ARBA" id="ARBA00023136"/>
    </source>
</evidence>
<feature type="domain" description="Peptidase S54 GlpG peptidase N-terminal" evidence="11">
    <location>
        <begin position="1"/>
        <end position="83"/>
    </location>
</feature>
<evidence type="ECO:0000256" key="2">
    <source>
        <dbReference type="ARBA" id="ARBA00009045"/>
    </source>
</evidence>
<protein>
    <submittedName>
        <fullName evidence="12">GlpG protein</fullName>
    </submittedName>
</protein>
<feature type="transmembrane region" description="Helical" evidence="9">
    <location>
        <begin position="97"/>
        <end position="116"/>
    </location>
</feature>
<feature type="transmembrane region" description="Helical" evidence="9">
    <location>
        <begin position="224"/>
        <end position="243"/>
    </location>
</feature>
<reference evidence="12 13" key="1">
    <citation type="submission" date="2015-03" db="EMBL/GenBank/DDBJ databases">
        <title>Genome sequence of Pseudoalteromonas aurantia.</title>
        <authorList>
            <person name="Xie B.-B."/>
            <person name="Rong J.-C."/>
            <person name="Qin Q.-L."/>
            <person name="Zhang Y.-Z."/>
        </authorList>
    </citation>
    <scope>NUCLEOTIDE SEQUENCE [LARGE SCALE GENOMIC DNA]</scope>
    <source>
        <strain evidence="12 13">208</strain>
    </source>
</reference>
<evidence type="ECO:0000259" key="11">
    <source>
        <dbReference type="Pfam" id="PF12122"/>
    </source>
</evidence>
<accession>A0ABR9E7Y3</accession>